<evidence type="ECO:0000259" key="4">
    <source>
        <dbReference type="PROSITE" id="PS50106"/>
    </source>
</evidence>
<feature type="compositionally biased region" description="Polar residues" evidence="3">
    <location>
        <begin position="96"/>
        <end position="106"/>
    </location>
</feature>
<feature type="region of interest" description="Disordered" evidence="3">
    <location>
        <begin position="94"/>
        <end position="117"/>
    </location>
</feature>
<evidence type="ECO:0000313" key="6">
    <source>
        <dbReference type="Proteomes" id="UP000632222"/>
    </source>
</evidence>
<dbReference type="Gene3D" id="2.40.10.120">
    <property type="match status" value="1"/>
</dbReference>
<name>A0ABQ2CVZ4_9DEIO</name>
<evidence type="ECO:0000256" key="2">
    <source>
        <dbReference type="ARBA" id="ARBA00022801"/>
    </source>
</evidence>
<dbReference type="InterPro" id="IPR051201">
    <property type="entry name" value="Chloro_Bact_Ser_Proteases"/>
</dbReference>
<reference evidence="6" key="1">
    <citation type="journal article" date="2019" name="Int. J. Syst. Evol. Microbiol.">
        <title>The Global Catalogue of Microorganisms (GCM) 10K type strain sequencing project: providing services to taxonomists for standard genome sequencing and annotation.</title>
        <authorList>
            <consortium name="The Broad Institute Genomics Platform"/>
            <consortium name="The Broad Institute Genome Sequencing Center for Infectious Disease"/>
            <person name="Wu L."/>
            <person name="Ma J."/>
        </authorList>
    </citation>
    <scope>NUCLEOTIDE SEQUENCE [LARGE SCALE GENOMIC DNA]</scope>
    <source>
        <strain evidence="6">JCM 14370</strain>
    </source>
</reference>
<keyword evidence="2" id="KW-0378">Hydrolase</keyword>
<evidence type="ECO:0000256" key="1">
    <source>
        <dbReference type="ARBA" id="ARBA00022670"/>
    </source>
</evidence>
<feature type="domain" description="PDZ" evidence="4">
    <location>
        <begin position="328"/>
        <end position="404"/>
    </location>
</feature>
<sequence>MKRNIAILSLVTGLVLGSTLLRDNLFTSTVQAQGVPQISLNEGQARLQNEQNTMDIVKSYQDGVVYVSVYAQPEENAFADSPFGGNSDPFEYFFGNPQQQAPQQRSTPEEPEQSGVGSGFLIDDQGYILTNYHVVADSAKIRIRLHRSDKEYDATVVGKAPDYDLALLKVDNLDKTLAVPMKLGDSEKLAVGQKAIAMGAPFDLDFTVTEGIISNVGRVIPTGQRGIPQKAIQTDAAINPGNSGGPLLNSSGEVIGINTQILSPSGGQNAGIGFAIPINVAKSILTGLKSGKTVSGPRIGVSGLPLNAYPLNQLRQELIDQYKLPKQGVLVQEVTKGSPAEKAGLKAGNKSFKTSIPQLPNIVLGGDVITTVDGKKVESTSDIANQLFSKQNGDKVKLEVVRDGKTINVDVTLASFDDSQ</sequence>
<organism evidence="5 6">
    <name type="scientific">Deinococcus roseus</name>
    <dbReference type="NCBI Taxonomy" id="392414"/>
    <lineage>
        <taxon>Bacteria</taxon>
        <taxon>Thermotogati</taxon>
        <taxon>Deinococcota</taxon>
        <taxon>Deinococci</taxon>
        <taxon>Deinococcales</taxon>
        <taxon>Deinococcaceae</taxon>
        <taxon>Deinococcus</taxon>
    </lineage>
</organism>
<gene>
    <name evidence="5" type="ORF">GCM10008938_01900</name>
</gene>
<dbReference type="EMBL" id="BMOD01000001">
    <property type="protein sequence ID" value="GGJ19420.1"/>
    <property type="molecule type" value="Genomic_DNA"/>
</dbReference>
<dbReference type="SUPFAM" id="SSF50494">
    <property type="entry name" value="Trypsin-like serine proteases"/>
    <property type="match status" value="1"/>
</dbReference>
<dbReference type="Pfam" id="PF13365">
    <property type="entry name" value="Trypsin_2"/>
    <property type="match status" value="1"/>
</dbReference>
<evidence type="ECO:0000313" key="5">
    <source>
        <dbReference type="EMBL" id="GGJ19420.1"/>
    </source>
</evidence>
<dbReference type="PANTHER" id="PTHR43343:SF3">
    <property type="entry name" value="PROTEASE DO-LIKE 8, CHLOROPLASTIC"/>
    <property type="match status" value="1"/>
</dbReference>
<evidence type="ECO:0000256" key="3">
    <source>
        <dbReference type="SAM" id="MobiDB-lite"/>
    </source>
</evidence>
<protein>
    <submittedName>
        <fullName evidence="5">Serine protease</fullName>
    </submittedName>
</protein>
<dbReference type="InterPro" id="IPR036034">
    <property type="entry name" value="PDZ_sf"/>
</dbReference>
<dbReference type="PANTHER" id="PTHR43343">
    <property type="entry name" value="PEPTIDASE S12"/>
    <property type="match status" value="1"/>
</dbReference>
<dbReference type="PRINTS" id="PR00834">
    <property type="entry name" value="PROTEASES2C"/>
</dbReference>
<dbReference type="RefSeq" id="WP_188998436.1">
    <property type="nucleotide sequence ID" value="NZ_BMOD01000001.1"/>
</dbReference>
<dbReference type="PROSITE" id="PS50106">
    <property type="entry name" value="PDZ"/>
    <property type="match status" value="1"/>
</dbReference>
<dbReference type="InterPro" id="IPR001940">
    <property type="entry name" value="Peptidase_S1C"/>
</dbReference>
<dbReference type="Pfam" id="PF13180">
    <property type="entry name" value="PDZ_2"/>
    <property type="match status" value="1"/>
</dbReference>
<proteinExistence type="predicted"/>
<dbReference type="SMART" id="SM00228">
    <property type="entry name" value="PDZ"/>
    <property type="match status" value="1"/>
</dbReference>
<dbReference type="GO" id="GO:0006508">
    <property type="term" value="P:proteolysis"/>
    <property type="evidence" value="ECO:0007669"/>
    <property type="project" value="UniProtKB-KW"/>
</dbReference>
<keyword evidence="1 5" id="KW-0645">Protease</keyword>
<accession>A0ABQ2CVZ4</accession>
<comment type="caution">
    <text evidence="5">The sequence shown here is derived from an EMBL/GenBank/DDBJ whole genome shotgun (WGS) entry which is preliminary data.</text>
</comment>
<dbReference type="SUPFAM" id="SSF50156">
    <property type="entry name" value="PDZ domain-like"/>
    <property type="match status" value="1"/>
</dbReference>
<dbReference type="InterPro" id="IPR001478">
    <property type="entry name" value="PDZ"/>
</dbReference>
<dbReference type="Proteomes" id="UP000632222">
    <property type="component" value="Unassembled WGS sequence"/>
</dbReference>
<dbReference type="GO" id="GO:0008233">
    <property type="term" value="F:peptidase activity"/>
    <property type="evidence" value="ECO:0007669"/>
    <property type="project" value="UniProtKB-KW"/>
</dbReference>
<dbReference type="InterPro" id="IPR009003">
    <property type="entry name" value="Peptidase_S1_PA"/>
</dbReference>
<dbReference type="Gene3D" id="2.30.42.10">
    <property type="match status" value="1"/>
</dbReference>
<keyword evidence="6" id="KW-1185">Reference proteome</keyword>